<keyword evidence="1" id="KW-0547">Nucleotide-binding</keyword>
<reference evidence="4" key="1">
    <citation type="submission" date="2019-10" db="EMBL/GenBank/DDBJ databases">
        <title>Conservation and host-specific expression of non-tandemly repeated heterogenous ribosome RNA gene in arbuscular mycorrhizal fungi.</title>
        <authorList>
            <person name="Maeda T."/>
            <person name="Kobayashi Y."/>
            <person name="Nakagawa T."/>
            <person name="Ezawa T."/>
            <person name="Yamaguchi K."/>
            <person name="Bino T."/>
            <person name="Nishimoto Y."/>
            <person name="Shigenobu S."/>
            <person name="Kawaguchi M."/>
        </authorList>
    </citation>
    <scope>NUCLEOTIDE SEQUENCE</scope>
    <source>
        <strain evidence="4">HR1</strain>
    </source>
</reference>
<dbReference type="PROSITE" id="PS50011">
    <property type="entry name" value="PROTEIN_KINASE_DOM"/>
    <property type="match status" value="1"/>
</dbReference>
<dbReference type="SMART" id="SM00671">
    <property type="entry name" value="SEL1"/>
    <property type="match status" value="4"/>
</dbReference>
<evidence type="ECO:0000256" key="1">
    <source>
        <dbReference type="ARBA" id="ARBA00022741"/>
    </source>
</evidence>
<dbReference type="PANTHER" id="PTHR44329:SF298">
    <property type="entry name" value="MIXED LINEAGE KINASE DOMAIN-LIKE PROTEIN"/>
    <property type="match status" value="1"/>
</dbReference>
<evidence type="ECO:0000259" key="3">
    <source>
        <dbReference type="PROSITE" id="PS50011"/>
    </source>
</evidence>
<dbReference type="Proteomes" id="UP000615446">
    <property type="component" value="Unassembled WGS sequence"/>
</dbReference>
<dbReference type="Gene3D" id="1.25.40.10">
    <property type="entry name" value="Tetratricopeptide repeat domain"/>
    <property type="match status" value="1"/>
</dbReference>
<sequence length="486" mass="55725">MEYANDGSLQSYLEKNFNKLTWDDRYNMAYQLACAVSCLHNEEIIHCDLHSCNILVHQNTIKLADFGLSKRIGASSNFQSELFGMVPYVDPKSFNGRKNNDDQTAQMYSLNKNSDVFSIGVLLWEISSGKPPFYGEKYDIGLVLEISRGRRETVVLDTPENYKTIYTKCWDGEPDNRPTIHQVVDWLKEMITKSDVITENNQLSDKQEFNETSLGTNNSEPQGDLSQLIQNFDKMNTKQIESTATLSKQENLLTERDFNIMIDETNTFVYILLNNGVDFELVRQLVIDCFNDHNINSQEIYNWLLNNQVSTNSIFLFGYFNRYGIVTSIDYKKAFNLFVNASEQDHVLAQYFVGDCYLYGYGTTKNEESAFKYYEKAANKSISCGQNSMGYCYENGIGTKKDLKMAVYWYEKAANNGNIMAGPNLGSCYNNNEKENGITKYVESIMAITGLGSYCNIDEKENGITKYVDSAIYWYKKSTNLKKSYW</sequence>
<dbReference type="GO" id="GO:0004672">
    <property type="term" value="F:protein kinase activity"/>
    <property type="evidence" value="ECO:0007669"/>
    <property type="project" value="InterPro"/>
</dbReference>
<dbReference type="InterPro" id="IPR011990">
    <property type="entry name" value="TPR-like_helical_dom_sf"/>
</dbReference>
<evidence type="ECO:0000313" key="5">
    <source>
        <dbReference type="Proteomes" id="UP000615446"/>
    </source>
</evidence>
<comment type="caution">
    <text evidence="4">The sequence shown here is derived from an EMBL/GenBank/DDBJ whole genome shotgun (WGS) entry which is preliminary data.</text>
</comment>
<dbReference type="Gene3D" id="1.10.510.10">
    <property type="entry name" value="Transferase(Phosphotransferase) domain 1"/>
    <property type="match status" value="1"/>
</dbReference>
<dbReference type="SUPFAM" id="SSF56112">
    <property type="entry name" value="Protein kinase-like (PK-like)"/>
    <property type="match status" value="1"/>
</dbReference>
<dbReference type="OrthoDB" id="2425131at2759"/>
<keyword evidence="2" id="KW-0067">ATP-binding</keyword>
<dbReference type="AlphaFoldDB" id="A0A8H3R615"/>
<dbReference type="PANTHER" id="PTHR44329">
    <property type="entry name" value="SERINE/THREONINE-PROTEIN KINASE TNNI3K-RELATED"/>
    <property type="match status" value="1"/>
</dbReference>
<evidence type="ECO:0000313" key="4">
    <source>
        <dbReference type="EMBL" id="GET04734.1"/>
    </source>
</evidence>
<name>A0A8H3R615_9GLOM</name>
<accession>A0A8H3R615</accession>
<dbReference type="InterPro" id="IPR006597">
    <property type="entry name" value="Sel1-like"/>
</dbReference>
<keyword evidence="4" id="KW-0808">Transferase</keyword>
<dbReference type="GO" id="GO:0097527">
    <property type="term" value="P:necroptotic signaling pathway"/>
    <property type="evidence" value="ECO:0007669"/>
    <property type="project" value="TreeGrafter"/>
</dbReference>
<dbReference type="PRINTS" id="PR00109">
    <property type="entry name" value="TYRKINASE"/>
</dbReference>
<dbReference type="InterPro" id="IPR051681">
    <property type="entry name" value="Ser/Thr_Kinases-Pseudokinases"/>
</dbReference>
<protein>
    <submittedName>
        <fullName evidence="4">Kinase-like domain-containing protein</fullName>
    </submittedName>
</protein>
<feature type="domain" description="Protein kinase" evidence="3">
    <location>
        <begin position="1"/>
        <end position="191"/>
    </location>
</feature>
<dbReference type="Pfam" id="PF07714">
    <property type="entry name" value="PK_Tyr_Ser-Thr"/>
    <property type="match status" value="1"/>
</dbReference>
<dbReference type="Pfam" id="PF08238">
    <property type="entry name" value="Sel1"/>
    <property type="match status" value="4"/>
</dbReference>
<dbReference type="GO" id="GO:0005524">
    <property type="term" value="F:ATP binding"/>
    <property type="evidence" value="ECO:0007669"/>
    <property type="project" value="UniProtKB-KW"/>
</dbReference>
<proteinExistence type="predicted"/>
<dbReference type="InterPro" id="IPR000719">
    <property type="entry name" value="Prot_kinase_dom"/>
</dbReference>
<dbReference type="InterPro" id="IPR001245">
    <property type="entry name" value="Ser-Thr/Tyr_kinase_cat_dom"/>
</dbReference>
<dbReference type="EMBL" id="BLAL01000356">
    <property type="protein sequence ID" value="GET04734.1"/>
    <property type="molecule type" value="Genomic_DNA"/>
</dbReference>
<keyword evidence="4" id="KW-0418">Kinase</keyword>
<dbReference type="SUPFAM" id="SSF81901">
    <property type="entry name" value="HCP-like"/>
    <property type="match status" value="1"/>
</dbReference>
<gene>
    <name evidence="4" type="ORF">RCL2_003103300</name>
</gene>
<organism evidence="4 5">
    <name type="scientific">Rhizophagus clarus</name>
    <dbReference type="NCBI Taxonomy" id="94130"/>
    <lineage>
        <taxon>Eukaryota</taxon>
        <taxon>Fungi</taxon>
        <taxon>Fungi incertae sedis</taxon>
        <taxon>Mucoromycota</taxon>
        <taxon>Glomeromycotina</taxon>
        <taxon>Glomeromycetes</taxon>
        <taxon>Glomerales</taxon>
        <taxon>Glomeraceae</taxon>
        <taxon>Rhizophagus</taxon>
    </lineage>
</organism>
<evidence type="ECO:0000256" key="2">
    <source>
        <dbReference type="ARBA" id="ARBA00022840"/>
    </source>
</evidence>
<dbReference type="InterPro" id="IPR011009">
    <property type="entry name" value="Kinase-like_dom_sf"/>
</dbReference>